<name>A0A5R9LMJ0_9ENTR</name>
<evidence type="ECO:0000313" key="4">
    <source>
        <dbReference type="Proteomes" id="UP000307430"/>
    </source>
</evidence>
<dbReference type="AlphaFoldDB" id="A0A5R9LMJ0"/>
<dbReference type="Proteomes" id="UP000307430">
    <property type="component" value="Unassembled WGS sequence"/>
</dbReference>
<dbReference type="EMBL" id="VCHQ01000005">
    <property type="protein sequence ID" value="TLV22192.1"/>
    <property type="molecule type" value="Genomic_DNA"/>
</dbReference>
<accession>A0A5R9LMJ0</accession>
<protein>
    <recommendedName>
        <fullName evidence="2">DNA utilization protein HofO C-terminal domain-containing protein</fullName>
    </recommendedName>
</protein>
<keyword evidence="4" id="KW-1185">Reference proteome</keyword>
<gene>
    <name evidence="3" type="ORF">FE839_03645</name>
</gene>
<feature type="domain" description="DNA utilization protein HofO C-terminal" evidence="2">
    <location>
        <begin position="74"/>
        <end position="143"/>
    </location>
</feature>
<keyword evidence="1" id="KW-0812">Transmembrane</keyword>
<keyword evidence="1" id="KW-0472">Membrane</keyword>
<feature type="transmembrane region" description="Helical" evidence="1">
    <location>
        <begin position="12"/>
        <end position="32"/>
    </location>
</feature>
<organism evidence="3 4">
    <name type="scientific">Klebsiella indica</name>
    <dbReference type="NCBI Taxonomy" id="2582917"/>
    <lineage>
        <taxon>Bacteria</taxon>
        <taxon>Pseudomonadati</taxon>
        <taxon>Pseudomonadota</taxon>
        <taxon>Gammaproteobacteria</taxon>
        <taxon>Enterobacterales</taxon>
        <taxon>Enterobacteriaceae</taxon>
        <taxon>Klebsiella/Raoultella group</taxon>
        <taxon>Klebsiella</taxon>
    </lineage>
</organism>
<reference evidence="3 4" key="1">
    <citation type="submission" date="2019-05" db="EMBL/GenBank/DDBJ databases">
        <title>Genome sequence of Klebsiella sp strain TOUT106.</title>
        <authorList>
            <person name="Rahi P."/>
            <person name="Chaudhari D."/>
        </authorList>
    </citation>
    <scope>NUCLEOTIDE SEQUENCE [LARGE SCALE GENOMIC DNA]</scope>
    <source>
        <strain evidence="3 4">TOUT106</strain>
    </source>
</reference>
<dbReference type="InterPro" id="IPR057522">
    <property type="entry name" value="HofO_C"/>
</dbReference>
<evidence type="ECO:0000313" key="3">
    <source>
        <dbReference type="EMBL" id="TLV22192.1"/>
    </source>
</evidence>
<comment type="caution">
    <text evidence="3">The sequence shown here is derived from an EMBL/GenBank/DDBJ whole genome shotgun (WGS) entry which is preliminary data.</text>
</comment>
<evidence type="ECO:0000259" key="2">
    <source>
        <dbReference type="Pfam" id="PF25319"/>
    </source>
</evidence>
<proteinExistence type="predicted"/>
<dbReference type="Pfam" id="PF25319">
    <property type="entry name" value="HofO"/>
    <property type="match status" value="1"/>
</dbReference>
<keyword evidence="1" id="KW-1133">Transmembrane helix</keyword>
<evidence type="ECO:0000256" key="1">
    <source>
        <dbReference type="SAM" id="Phobius"/>
    </source>
</evidence>
<dbReference type="RefSeq" id="WP_138359252.1">
    <property type="nucleotide sequence ID" value="NZ_VCHQ01000005.1"/>
</dbReference>
<sequence>MRACIERWLSECKSLFVLPVILLLIVGGWLWLSSSAPDTQERDLQRMQAQWKKLLPLRATLQNARRDDVPTQVFSPVDIPVRRAALVAWRPMGGGGEMQLSVDWQAVPVLFSWFARCGMGVTAFSIRPEKQALLLTVQLEAEDAQ</sequence>